<evidence type="ECO:0000313" key="2">
    <source>
        <dbReference type="EMBL" id="KAF2015758.1"/>
    </source>
</evidence>
<sequence>MIGAFSSSPMPPPAKKLKLSPPADYPAPTGKSNDPNYPQTWTTLYLPYHTQPRASIPTSLEDMLSYTAYAGQGALKLNVLICEFAQGIQEESEEAEDFMLSVFLCWPFNVTSNGRWKQEPIMAEEELEMWMRLRMWKANLSRTSSAAGLKGCV</sequence>
<keyword evidence="3" id="KW-1185">Reference proteome</keyword>
<feature type="region of interest" description="Disordered" evidence="1">
    <location>
        <begin position="1"/>
        <end position="36"/>
    </location>
</feature>
<dbReference type="RefSeq" id="XP_033384097.1">
    <property type="nucleotide sequence ID" value="XM_033531946.1"/>
</dbReference>
<dbReference type="EMBL" id="ML978069">
    <property type="protein sequence ID" value="KAF2015758.1"/>
    <property type="molecule type" value="Genomic_DNA"/>
</dbReference>
<dbReference type="GeneID" id="54289343"/>
<reference evidence="2" key="1">
    <citation type="journal article" date="2020" name="Stud. Mycol.">
        <title>101 Dothideomycetes genomes: a test case for predicting lifestyles and emergence of pathogens.</title>
        <authorList>
            <person name="Haridas S."/>
            <person name="Albert R."/>
            <person name="Binder M."/>
            <person name="Bloem J."/>
            <person name="Labutti K."/>
            <person name="Salamov A."/>
            <person name="Andreopoulos B."/>
            <person name="Baker S."/>
            <person name="Barry K."/>
            <person name="Bills G."/>
            <person name="Bluhm B."/>
            <person name="Cannon C."/>
            <person name="Castanera R."/>
            <person name="Culley D."/>
            <person name="Daum C."/>
            <person name="Ezra D."/>
            <person name="Gonzalez J."/>
            <person name="Henrissat B."/>
            <person name="Kuo A."/>
            <person name="Liang C."/>
            <person name="Lipzen A."/>
            <person name="Lutzoni F."/>
            <person name="Magnuson J."/>
            <person name="Mondo S."/>
            <person name="Nolan M."/>
            <person name="Ohm R."/>
            <person name="Pangilinan J."/>
            <person name="Park H.-J."/>
            <person name="Ramirez L."/>
            <person name="Alfaro M."/>
            <person name="Sun H."/>
            <person name="Tritt A."/>
            <person name="Yoshinaga Y."/>
            <person name="Zwiers L.-H."/>
            <person name="Turgeon B."/>
            <person name="Goodwin S."/>
            <person name="Spatafora J."/>
            <person name="Crous P."/>
            <person name="Grigoriev I."/>
        </authorList>
    </citation>
    <scope>NUCLEOTIDE SEQUENCE</scope>
    <source>
        <strain evidence="2">CBS 175.79</strain>
    </source>
</reference>
<name>A0A6A5XR50_9PLEO</name>
<gene>
    <name evidence="2" type="ORF">BU24DRAFT_461989</name>
</gene>
<protein>
    <submittedName>
        <fullName evidence="2">Uncharacterized protein</fullName>
    </submittedName>
</protein>
<organism evidence="2 3">
    <name type="scientific">Aaosphaeria arxii CBS 175.79</name>
    <dbReference type="NCBI Taxonomy" id="1450172"/>
    <lineage>
        <taxon>Eukaryota</taxon>
        <taxon>Fungi</taxon>
        <taxon>Dikarya</taxon>
        <taxon>Ascomycota</taxon>
        <taxon>Pezizomycotina</taxon>
        <taxon>Dothideomycetes</taxon>
        <taxon>Pleosporomycetidae</taxon>
        <taxon>Pleosporales</taxon>
        <taxon>Pleosporales incertae sedis</taxon>
        <taxon>Aaosphaeria</taxon>
    </lineage>
</organism>
<dbReference type="OrthoDB" id="3796112at2759"/>
<dbReference type="AlphaFoldDB" id="A0A6A5XR50"/>
<evidence type="ECO:0000313" key="3">
    <source>
        <dbReference type="Proteomes" id="UP000799778"/>
    </source>
</evidence>
<evidence type="ECO:0000256" key="1">
    <source>
        <dbReference type="SAM" id="MobiDB-lite"/>
    </source>
</evidence>
<dbReference type="Proteomes" id="UP000799778">
    <property type="component" value="Unassembled WGS sequence"/>
</dbReference>
<accession>A0A6A5XR50</accession>
<proteinExistence type="predicted"/>